<accession>A0A0M7BFL5</accession>
<dbReference type="Gene3D" id="1.20.1050.10">
    <property type="match status" value="1"/>
</dbReference>
<dbReference type="RefSeq" id="WP_222101803.1">
    <property type="nucleotide sequence ID" value="NZ_CYPR01000228.1"/>
</dbReference>
<name>A0A0M7BFL5_9RHOB</name>
<gene>
    <name evidence="2" type="ORF">JSE7799_03438</name>
</gene>
<dbReference type="Gene3D" id="3.40.30.10">
    <property type="entry name" value="Glutaredoxin"/>
    <property type="match status" value="1"/>
</dbReference>
<dbReference type="STRING" id="313367.JSE7799_03438"/>
<dbReference type="EMBL" id="CYPR01000228">
    <property type="protein sequence ID" value="CUH40703.1"/>
    <property type="molecule type" value="Genomic_DNA"/>
</dbReference>
<reference evidence="2 3" key="1">
    <citation type="submission" date="2015-09" db="EMBL/GenBank/DDBJ databases">
        <authorList>
            <person name="Jackson K.R."/>
            <person name="Lunt B.L."/>
            <person name="Fisher J.N.B."/>
            <person name="Gardner A.V."/>
            <person name="Bailey M.E."/>
            <person name="Deus L.M."/>
            <person name="Earl A.S."/>
            <person name="Gibby P.D."/>
            <person name="Hartmann K.A."/>
            <person name="Liu J.E."/>
            <person name="Manci A.M."/>
            <person name="Nielsen D.A."/>
            <person name="Solomon M.B."/>
            <person name="Breakwell D.P."/>
            <person name="Burnett S.H."/>
            <person name="Grose J.H."/>
        </authorList>
    </citation>
    <scope>NUCLEOTIDE SEQUENCE [LARGE SCALE GENOMIC DNA]</scope>
    <source>
        <strain evidence="2 3">CECT 7799</strain>
    </source>
</reference>
<dbReference type="InterPro" id="IPR036282">
    <property type="entry name" value="Glutathione-S-Trfase_C_sf"/>
</dbReference>
<dbReference type="Proteomes" id="UP000049455">
    <property type="component" value="Unassembled WGS sequence"/>
</dbReference>
<evidence type="ECO:0000313" key="3">
    <source>
        <dbReference type="Proteomes" id="UP000049455"/>
    </source>
</evidence>
<keyword evidence="1" id="KW-0472">Membrane</keyword>
<evidence type="ECO:0008006" key="4">
    <source>
        <dbReference type="Google" id="ProtNLM"/>
    </source>
</evidence>
<sequence length="158" mass="17593">MSPLDRLPVLEIVGEGSLFVSVAMMIFLADRHGAFTHPAGTYPRARQDALTNTILETFDAVLWDYAKHSFVLPEARRVPEIKDSLRWQFARQAQAMADLHKGGPFLMGADPLVPDFLLAHCCGWAAGLKMDLPDDLRTHMNAMRARPAFRRALAHGAQ</sequence>
<evidence type="ECO:0000313" key="2">
    <source>
        <dbReference type="EMBL" id="CUH40703.1"/>
    </source>
</evidence>
<keyword evidence="1" id="KW-1133">Transmembrane helix</keyword>
<proteinExistence type="predicted"/>
<dbReference type="SUPFAM" id="SSF47616">
    <property type="entry name" value="GST C-terminal domain-like"/>
    <property type="match status" value="1"/>
</dbReference>
<keyword evidence="3" id="KW-1185">Reference proteome</keyword>
<dbReference type="AlphaFoldDB" id="A0A0M7BFL5"/>
<protein>
    <recommendedName>
        <fullName evidence="4">Glutathione S-transferase</fullName>
    </recommendedName>
</protein>
<evidence type="ECO:0000256" key="1">
    <source>
        <dbReference type="SAM" id="Phobius"/>
    </source>
</evidence>
<keyword evidence="1" id="KW-0812">Transmembrane</keyword>
<organism evidence="2 3">
    <name type="scientific">Jannaschia seosinensis</name>
    <dbReference type="NCBI Taxonomy" id="313367"/>
    <lineage>
        <taxon>Bacteria</taxon>
        <taxon>Pseudomonadati</taxon>
        <taxon>Pseudomonadota</taxon>
        <taxon>Alphaproteobacteria</taxon>
        <taxon>Rhodobacterales</taxon>
        <taxon>Roseobacteraceae</taxon>
        <taxon>Jannaschia</taxon>
    </lineage>
</organism>
<feature type="transmembrane region" description="Helical" evidence="1">
    <location>
        <begin position="12"/>
        <end position="29"/>
    </location>
</feature>